<sequence length="389" mass="42480">MSGYVKVETVLGLMCIPEHEYHDQCHRAVFGTPPVATRPPAEWRAVTAAEIYSYSSPSANDELMLALGITPYQPKPIGDGRPAVPPCASCAHCPEQDSSPTQFAADVVASPIERSKSRASTHSFEPFDWSPESLAHFYTPRSAPPASPLYDWSPESMAAMSLAPSYTSPNFDPFAADAPPPPSTGSGFASHSDMPHFHDSEVYLSSTPAYSQTLVDAYDSPYYVPTPDAAYATCSDLSCYQGPQSDFIDYFATARCADAFPPAAQAVAAWQTLQCTGRPNSRLPHHTRLREMQVELERRERAAWKAEVTQDILEHAANPHALSPIAIAQHTAALCVRLLSSTYNCSAVPEVPPALWDLILPQAVQSRPVYPPVRWEQIIEALEEKSVCS</sequence>
<gene>
    <name evidence="1" type="ORF">B0H15DRAFT_803252</name>
</gene>
<proteinExistence type="predicted"/>
<dbReference type="Proteomes" id="UP001222325">
    <property type="component" value="Unassembled WGS sequence"/>
</dbReference>
<dbReference type="AlphaFoldDB" id="A0AAD6U072"/>
<keyword evidence="2" id="KW-1185">Reference proteome</keyword>
<evidence type="ECO:0000313" key="1">
    <source>
        <dbReference type="EMBL" id="KAJ7082435.1"/>
    </source>
</evidence>
<reference evidence="1" key="1">
    <citation type="submission" date="2023-03" db="EMBL/GenBank/DDBJ databases">
        <title>Massive genome expansion in bonnet fungi (Mycena s.s.) driven by repeated elements and novel gene families across ecological guilds.</title>
        <authorList>
            <consortium name="Lawrence Berkeley National Laboratory"/>
            <person name="Harder C.B."/>
            <person name="Miyauchi S."/>
            <person name="Viragh M."/>
            <person name="Kuo A."/>
            <person name="Thoen E."/>
            <person name="Andreopoulos B."/>
            <person name="Lu D."/>
            <person name="Skrede I."/>
            <person name="Drula E."/>
            <person name="Henrissat B."/>
            <person name="Morin E."/>
            <person name="Kohler A."/>
            <person name="Barry K."/>
            <person name="LaButti K."/>
            <person name="Morin E."/>
            <person name="Salamov A."/>
            <person name="Lipzen A."/>
            <person name="Mereny Z."/>
            <person name="Hegedus B."/>
            <person name="Baldrian P."/>
            <person name="Stursova M."/>
            <person name="Weitz H."/>
            <person name="Taylor A."/>
            <person name="Grigoriev I.V."/>
            <person name="Nagy L.G."/>
            <person name="Martin F."/>
            <person name="Kauserud H."/>
        </authorList>
    </citation>
    <scope>NUCLEOTIDE SEQUENCE</scope>
    <source>
        <strain evidence="1">CBHHK173m</strain>
    </source>
</reference>
<protein>
    <submittedName>
        <fullName evidence="1">Uncharacterized protein</fullName>
    </submittedName>
</protein>
<accession>A0AAD6U072</accession>
<name>A0AAD6U072_9AGAR</name>
<dbReference type="EMBL" id="JARJCN010000045">
    <property type="protein sequence ID" value="KAJ7082435.1"/>
    <property type="molecule type" value="Genomic_DNA"/>
</dbReference>
<comment type="caution">
    <text evidence="1">The sequence shown here is derived from an EMBL/GenBank/DDBJ whole genome shotgun (WGS) entry which is preliminary data.</text>
</comment>
<organism evidence="1 2">
    <name type="scientific">Mycena belliarum</name>
    <dbReference type="NCBI Taxonomy" id="1033014"/>
    <lineage>
        <taxon>Eukaryota</taxon>
        <taxon>Fungi</taxon>
        <taxon>Dikarya</taxon>
        <taxon>Basidiomycota</taxon>
        <taxon>Agaricomycotina</taxon>
        <taxon>Agaricomycetes</taxon>
        <taxon>Agaricomycetidae</taxon>
        <taxon>Agaricales</taxon>
        <taxon>Marasmiineae</taxon>
        <taxon>Mycenaceae</taxon>
        <taxon>Mycena</taxon>
    </lineage>
</organism>
<evidence type="ECO:0000313" key="2">
    <source>
        <dbReference type="Proteomes" id="UP001222325"/>
    </source>
</evidence>